<organism evidence="2">
    <name type="scientific">Pinguiococcus pyrenoidosus</name>
    <dbReference type="NCBI Taxonomy" id="172671"/>
    <lineage>
        <taxon>Eukaryota</taxon>
        <taxon>Sar</taxon>
        <taxon>Stramenopiles</taxon>
        <taxon>Ochrophyta</taxon>
        <taxon>Pinguiophyceae</taxon>
        <taxon>Pinguiochrysidales</taxon>
        <taxon>Pinguiochrysidaceae</taxon>
        <taxon>Pinguiococcus</taxon>
    </lineage>
</organism>
<evidence type="ECO:0000256" key="1">
    <source>
        <dbReference type="SAM" id="MobiDB-lite"/>
    </source>
</evidence>
<gene>
    <name evidence="2" type="ORF">PPYR1160_LOCUS656</name>
</gene>
<sequence length="413" mass="46382">MILSRENKPRKIPSLRPTKVLSLPLHSRAVLGEAHRVAMDGQQLPSAADIELEELAEAAASVDDEEEDLPVLLVGRAAVRAVFRLPDGDLDDEVLVAAMQKDFANSSMALFERSLCLHSTTRRAEEDLARIQSKTDEEALLVPYPEAVMGVPTRQLWDGVLARSTWRAIDRLRPHLARCNRALLWKYQVRNELEDLADGVRRRWQSKAEAAIVAAWLAKLDERMEKLVDARDLYLSQLAREHAQGSPEDPTTQQQIRAIHQKLAKIEGLLEDMQEQKSQQDAESAAERSSTAVLRTHVASREAQAEIAPEDELPAEGLPAEGTAEANGPVHGCDEPPQSGRDAAFDLETKRMVTEQLKMLDRVLAMVLGRVPQQLETKEEHTKWMAREHLQIRQDWKEQLGNAPALRDFSSER</sequence>
<accession>A0A7R9Y8V3</accession>
<name>A0A7R9Y8V3_9STRA</name>
<evidence type="ECO:0000313" key="2">
    <source>
        <dbReference type="EMBL" id="CAD8251165.1"/>
    </source>
</evidence>
<protein>
    <submittedName>
        <fullName evidence="2">Uncharacterized protein</fullName>
    </submittedName>
</protein>
<dbReference type="EMBL" id="HBEA01000892">
    <property type="protein sequence ID" value="CAD8251165.1"/>
    <property type="molecule type" value="Transcribed_RNA"/>
</dbReference>
<feature type="region of interest" description="Disordered" evidence="1">
    <location>
        <begin position="273"/>
        <end position="342"/>
    </location>
</feature>
<feature type="compositionally biased region" description="Polar residues" evidence="1">
    <location>
        <begin position="281"/>
        <end position="293"/>
    </location>
</feature>
<dbReference type="AlphaFoldDB" id="A0A7R9Y8V3"/>
<proteinExistence type="predicted"/>
<reference evidence="2" key="1">
    <citation type="submission" date="2021-01" db="EMBL/GenBank/DDBJ databases">
        <authorList>
            <person name="Corre E."/>
            <person name="Pelletier E."/>
            <person name="Niang G."/>
            <person name="Scheremetjew M."/>
            <person name="Finn R."/>
            <person name="Kale V."/>
            <person name="Holt S."/>
            <person name="Cochrane G."/>
            <person name="Meng A."/>
            <person name="Brown T."/>
            <person name="Cohen L."/>
        </authorList>
    </citation>
    <scope>NUCLEOTIDE SEQUENCE</scope>
    <source>
        <strain evidence="2">CCMP2078</strain>
    </source>
</reference>